<dbReference type="SUPFAM" id="SSF49265">
    <property type="entry name" value="Fibronectin type III"/>
    <property type="match status" value="1"/>
</dbReference>
<dbReference type="EMBL" id="JAHFZB010000025">
    <property type="protein sequence ID" value="KAK6474711.1"/>
    <property type="molecule type" value="Genomic_DNA"/>
</dbReference>
<keyword evidence="1" id="KW-1133">Transmembrane helix</keyword>
<keyword evidence="1" id="KW-0812">Transmembrane</keyword>
<accession>A0ABR0YQJ7</accession>
<protein>
    <submittedName>
        <fullName evidence="2">Fibronectin type III domain-containing protein 9-like</fullName>
    </submittedName>
</protein>
<gene>
    <name evidence="2" type="ORF">HHUSO_G25580</name>
</gene>
<name>A0ABR0YQJ7_HUSHU</name>
<keyword evidence="1" id="KW-0472">Membrane</keyword>
<feature type="transmembrane region" description="Helical" evidence="1">
    <location>
        <begin position="108"/>
        <end position="126"/>
    </location>
</feature>
<dbReference type="PANTHER" id="PTHR37361">
    <property type="entry name" value="FIBRONECTIN TYPE III DOMAIN-CONTAINING PROTEIN 9"/>
    <property type="match status" value="1"/>
</dbReference>
<sequence>MTIAVQNITYTTAIATWSATGPCVENSHSVSYASNGYFHFPSVSGKSVGHKIMVPRNTSSLFLYHLFPSTNYNLCVTCKDVSSSSDPCTTFHTLENNPIILPIPVSELVFTIMITLLNLALIFFWARCLYSYCVNHSAQFTNPDLQGSLDQQAYSIGLLKENQNNIPTLTALAGSELASSDSNEYSSLY</sequence>
<evidence type="ECO:0000313" key="3">
    <source>
        <dbReference type="Proteomes" id="UP001369086"/>
    </source>
</evidence>
<evidence type="ECO:0000313" key="2">
    <source>
        <dbReference type="EMBL" id="KAK6474711.1"/>
    </source>
</evidence>
<proteinExistence type="predicted"/>
<dbReference type="PANTHER" id="PTHR37361:SF2">
    <property type="entry name" value="FIBRONECTIN TYPE III DOMAIN-CONTAINING PROTEIN 9"/>
    <property type="match status" value="1"/>
</dbReference>
<dbReference type="Gene3D" id="2.60.40.10">
    <property type="entry name" value="Immunoglobulins"/>
    <property type="match status" value="1"/>
</dbReference>
<organism evidence="2 3">
    <name type="scientific">Huso huso</name>
    <name type="common">Beluga</name>
    <name type="synonym">Acipenser huso</name>
    <dbReference type="NCBI Taxonomy" id="61971"/>
    <lineage>
        <taxon>Eukaryota</taxon>
        <taxon>Metazoa</taxon>
        <taxon>Chordata</taxon>
        <taxon>Craniata</taxon>
        <taxon>Vertebrata</taxon>
        <taxon>Euteleostomi</taxon>
        <taxon>Actinopterygii</taxon>
        <taxon>Chondrostei</taxon>
        <taxon>Acipenseriformes</taxon>
        <taxon>Acipenseridae</taxon>
        <taxon>Huso</taxon>
    </lineage>
</organism>
<dbReference type="InterPro" id="IPR013783">
    <property type="entry name" value="Ig-like_fold"/>
</dbReference>
<keyword evidence="3" id="KW-1185">Reference proteome</keyword>
<dbReference type="Proteomes" id="UP001369086">
    <property type="component" value="Unassembled WGS sequence"/>
</dbReference>
<reference evidence="2 3" key="1">
    <citation type="submission" date="2021-05" db="EMBL/GenBank/DDBJ databases">
        <authorList>
            <person name="Zahm M."/>
            <person name="Klopp C."/>
            <person name="Cabau C."/>
            <person name="Kuhl H."/>
            <person name="Suciu R."/>
            <person name="Ciorpac M."/>
            <person name="Holostenco D."/>
            <person name="Gessner J."/>
            <person name="Wuertz S."/>
            <person name="Hohne C."/>
            <person name="Stock M."/>
            <person name="Gislard M."/>
            <person name="Lluch J."/>
            <person name="Milhes M."/>
            <person name="Lampietro C."/>
            <person name="Lopez Roques C."/>
            <person name="Donnadieu C."/>
            <person name="Du K."/>
            <person name="Schartl M."/>
            <person name="Guiguen Y."/>
        </authorList>
    </citation>
    <scope>NUCLEOTIDE SEQUENCE [LARGE SCALE GENOMIC DNA]</scope>
    <source>
        <strain evidence="2">Hh-F2</strain>
        <tissue evidence="2">Blood</tissue>
    </source>
</reference>
<dbReference type="InterPro" id="IPR036116">
    <property type="entry name" value="FN3_sf"/>
</dbReference>
<evidence type="ECO:0000256" key="1">
    <source>
        <dbReference type="SAM" id="Phobius"/>
    </source>
</evidence>
<comment type="caution">
    <text evidence="2">The sequence shown here is derived from an EMBL/GenBank/DDBJ whole genome shotgun (WGS) entry which is preliminary data.</text>
</comment>